<keyword evidence="4 6" id="KW-1133">Transmembrane helix</keyword>
<keyword evidence="9" id="KW-1185">Reference proteome</keyword>
<keyword evidence="3 6" id="KW-0812">Transmembrane</keyword>
<dbReference type="SUPFAM" id="SSF103481">
    <property type="entry name" value="Multidrug resistance efflux transporter EmrE"/>
    <property type="match status" value="2"/>
</dbReference>
<evidence type="ECO:0000313" key="9">
    <source>
        <dbReference type="Proteomes" id="UP000238164"/>
    </source>
</evidence>
<dbReference type="AlphaFoldDB" id="A0A2N9JJI8"/>
<feature type="transmembrane region" description="Helical" evidence="6">
    <location>
        <begin position="231"/>
        <end position="251"/>
    </location>
</feature>
<evidence type="ECO:0000256" key="4">
    <source>
        <dbReference type="ARBA" id="ARBA00022989"/>
    </source>
</evidence>
<name>A0A2N9JJI8_9ACTN</name>
<evidence type="ECO:0000256" key="3">
    <source>
        <dbReference type="ARBA" id="ARBA00022692"/>
    </source>
</evidence>
<evidence type="ECO:0000259" key="7">
    <source>
        <dbReference type="Pfam" id="PF00892"/>
    </source>
</evidence>
<feature type="transmembrane region" description="Helical" evidence="6">
    <location>
        <begin position="119"/>
        <end position="135"/>
    </location>
</feature>
<dbReference type="PANTHER" id="PTHR32322:SF2">
    <property type="entry name" value="EAMA DOMAIN-CONTAINING PROTEIN"/>
    <property type="match status" value="1"/>
</dbReference>
<comment type="similarity">
    <text evidence="2">Belongs to the EamA transporter family.</text>
</comment>
<proteinExistence type="inferred from homology"/>
<dbReference type="GO" id="GO:0016020">
    <property type="term" value="C:membrane"/>
    <property type="evidence" value="ECO:0007669"/>
    <property type="project" value="UniProtKB-SubCell"/>
</dbReference>
<comment type="subcellular location">
    <subcellularLocation>
        <location evidence="1">Membrane</location>
        <topology evidence="1">Multi-pass membrane protein</topology>
    </subcellularLocation>
</comment>
<feature type="transmembrane region" description="Helical" evidence="6">
    <location>
        <begin position="167"/>
        <end position="187"/>
    </location>
</feature>
<evidence type="ECO:0000256" key="6">
    <source>
        <dbReference type="SAM" id="Phobius"/>
    </source>
</evidence>
<keyword evidence="5 6" id="KW-0472">Membrane</keyword>
<organism evidence="8 9">
    <name type="scientific">Micropruina glycogenica</name>
    <dbReference type="NCBI Taxonomy" id="75385"/>
    <lineage>
        <taxon>Bacteria</taxon>
        <taxon>Bacillati</taxon>
        <taxon>Actinomycetota</taxon>
        <taxon>Actinomycetes</taxon>
        <taxon>Propionibacteriales</taxon>
        <taxon>Nocardioidaceae</taxon>
        <taxon>Micropruina</taxon>
    </lineage>
</organism>
<feature type="transmembrane region" description="Helical" evidence="6">
    <location>
        <begin position="92"/>
        <end position="112"/>
    </location>
</feature>
<feature type="transmembrane region" description="Helical" evidence="6">
    <location>
        <begin position="141"/>
        <end position="160"/>
    </location>
</feature>
<dbReference type="PANTHER" id="PTHR32322">
    <property type="entry name" value="INNER MEMBRANE TRANSPORTER"/>
    <property type="match status" value="1"/>
</dbReference>
<accession>A0A2N9JJI8</accession>
<feature type="transmembrane region" description="Helical" evidence="6">
    <location>
        <begin position="199"/>
        <end position="219"/>
    </location>
</feature>
<dbReference type="RefSeq" id="WP_231935678.1">
    <property type="nucleotide sequence ID" value="NZ_BAAAGO010000044.1"/>
</dbReference>
<dbReference type="InterPro" id="IPR000620">
    <property type="entry name" value="EamA_dom"/>
</dbReference>
<evidence type="ECO:0000313" key="8">
    <source>
        <dbReference type="EMBL" id="SPD88215.1"/>
    </source>
</evidence>
<protein>
    <submittedName>
        <fullName evidence="8">Threonine and homoserine efflux system</fullName>
    </submittedName>
</protein>
<dbReference type="InterPro" id="IPR037185">
    <property type="entry name" value="EmrE-like"/>
</dbReference>
<sequence>MRAAFARVDPVLMVLIGIATVQLGAAFAKDLFATTTPSATAWLRLCFSSLIFLTFARPRVRGRTPREWLIVAGYGVALAGMNWSIYESFARIPIGVAVTVEFLGPLAVAVFGSRRLRDLIWVGLAAVGVAMLGLQPIDPDWVGLGLALLAGALWAAYILLAGPTGQVFEGVSGVTVASLIGAVMLAVPALTMGAPVFNAHVLGVALAVALLSSVIPYGLEMVALRRMAPGLFGILMSLEPAAAALFALLVLGEGLSTIEIVAMACVVVASVGATRTRQASAPPLID</sequence>
<evidence type="ECO:0000256" key="1">
    <source>
        <dbReference type="ARBA" id="ARBA00004141"/>
    </source>
</evidence>
<feature type="domain" description="EamA" evidence="7">
    <location>
        <begin position="142"/>
        <end position="271"/>
    </location>
</feature>
<dbReference type="Proteomes" id="UP000238164">
    <property type="component" value="Chromosome 1"/>
</dbReference>
<dbReference type="Pfam" id="PF00892">
    <property type="entry name" value="EamA"/>
    <property type="match status" value="1"/>
</dbReference>
<dbReference type="InterPro" id="IPR050638">
    <property type="entry name" value="AA-Vitamin_Transporters"/>
</dbReference>
<evidence type="ECO:0000256" key="5">
    <source>
        <dbReference type="ARBA" id="ARBA00023136"/>
    </source>
</evidence>
<dbReference type="EMBL" id="LT985188">
    <property type="protein sequence ID" value="SPD88215.1"/>
    <property type="molecule type" value="Genomic_DNA"/>
</dbReference>
<feature type="transmembrane region" description="Helical" evidence="6">
    <location>
        <begin position="38"/>
        <end position="56"/>
    </location>
</feature>
<evidence type="ECO:0000256" key="2">
    <source>
        <dbReference type="ARBA" id="ARBA00007362"/>
    </source>
</evidence>
<feature type="transmembrane region" description="Helical" evidence="6">
    <location>
        <begin position="257"/>
        <end position="274"/>
    </location>
</feature>
<gene>
    <name evidence="8" type="primary">rhtA</name>
    <name evidence="8" type="ORF">MPLG2_3185</name>
</gene>
<dbReference type="KEGG" id="mgg:MPLG2_3185"/>
<reference evidence="8 9" key="1">
    <citation type="submission" date="2018-02" db="EMBL/GenBank/DDBJ databases">
        <authorList>
            <person name="Cohen D.B."/>
            <person name="Kent A.D."/>
        </authorList>
    </citation>
    <scope>NUCLEOTIDE SEQUENCE [LARGE SCALE GENOMIC DNA]</scope>
    <source>
        <strain evidence="8">1</strain>
    </source>
</reference>
<feature type="transmembrane region" description="Helical" evidence="6">
    <location>
        <begin position="68"/>
        <end position="86"/>
    </location>
</feature>